<proteinExistence type="predicted"/>
<comment type="caution">
    <text evidence="1">The sequence shown here is derived from an EMBL/GenBank/DDBJ whole genome shotgun (WGS) entry which is preliminary data.</text>
</comment>
<dbReference type="EMBL" id="VLKY01000005">
    <property type="protein sequence ID" value="TWI55031.1"/>
    <property type="molecule type" value="Genomic_DNA"/>
</dbReference>
<keyword evidence="2" id="KW-1185">Reference proteome</keyword>
<evidence type="ECO:0000313" key="1">
    <source>
        <dbReference type="EMBL" id="TWI55031.1"/>
    </source>
</evidence>
<name>A0A562QE74_9PSED</name>
<sequence>MLRLLTNAGDIAHTCLGHSSLRRVKALRLIKQRLVKRACLRHGNLIRSLVRGLADFKVIEIAVLVVLNRPELASLLNMHSIAVSCGAAGYTAVEDILIDLDGIQITRHAVDEGYRSKDRKRQAAGAL</sequence>
<reference evidence="1 2" key="1">
    <citation type="journal article" date="2015" name="Stand. Genomic Sci.">
        <title>Genomic Encyclopedia of Bacterial and Archaeal Type Strains, Phase III: the genomes of soil and plant-associated and newly described type strains.</title>
        <authorList>
            <person name="Whitman W.B."/>
            <person name="Woyke T."/>
            <person name="Klenk H.P."/>
            <person name="Zhou Y."/>
            <person name="Lilburn T.G."/>
            <person name="Beck B.J."/>
            <person name="De Vos P."/>
            <person name="Vandamme P."/>
            <person name="Eisen J.A."/>
            <person name="Garrity G."/>
            <person name="Hugenholtz P."/>
            <person name="Kyrpides N.C."/>
        </authorList>
    </citation>
    <scope>NUCLEOTIDE SEQUENCE [LARGE SCALE GENOMIC DNA]</scope>
    <source>
        <strain evidence="1 2">CGMCC 1.6858</strain>
    </source>
</reference>
<dbReference type="Proteomes" id="UP000316905">
    <property type="component" value="Unassembled WGS sequence"/>
</dbReference>
<gene>
    <name evidence="1" type="ORF">IQ22_01943</name>
</gene>
<organism evidence="1 2">
    <name type="scientific">Pseudomonas duriflava</name>
    <dbReference type="NCBI Taxonomy" id="459528"/>
    <lineage>
        <taxon>Bacteria</taxon>
        <taxon>Pseudomonadati</taxon>
        <taxon>Pseudomonadota</taxon>
        <taxon>Gammaproteobacteria</taxon>
        <taxon>Pseudomonadales</taxon>
        <taxon>Pseudomonadaceae</taxon>
        <taxon>Pseudomonas</taxon>
    </lineage>
</organism>
<dbReference type="AlphaFoldDB" id="A0A562QE74"/>
<dbReference type="RefSeq" id="WP_145141047.1">
    <property type="nucleotide sequence ID" value="NZ_VLKY01000005.1"/>
</dbReference>
<evidence type="ECO:0000313" key="2">
    <source>
        <dbReference type="Proteomes" id="UP000316905"/>
    </source>
</evidence>
<protein>
    <submittedName>
        <fullName evidence="1">Uncharacterized protein</fullName>
    </submittedName>
</protein>
<accession>A0A562QE74</accession>